<dbReference type="Gene3D" id="3.40.50.300">
    <property type="entry name" value="P-loop containing nucleotide triphosphate hydrolases"/>
    <property type="match status" value="1"/>
</dbReference>
<sequence>MSSSTAAVASVRDVSKTYGARKALDGVSVEVGAGEMVALIGPSGSGKSTLLRSITAERPRHGRCPPRTRTAGHDLPAVQPGGSAEPVLQRHAGRARPSAVVARPVRRLAGRGQGQGHGGPAPRRRVRIRRPARQHPVRRSAAARRHRPRPGSGRQGHSGRRTRGFAGPGVGPQGDGTAGRAEQARRPGRHRHPAPGGLRHPLLRPRRRPAEGQGGLRRALDRPGHQASDRNLRLDRRFAYRRRRHSQGARQIGRRLGAGHPDLGRSGRPAADQHRGCGSGQSVAPDHQLVQYPDLRRRPAAPELRRLAPVRRQDVGDDPDRPVGHLPGHLPGRAHGSGRRAQHRPGLGGSAGALDHEHAALHPRPGDGSAVRRRRGPGPAGGRPGHRAEHGGRSGQAVLRSGRVDRQGPGRRRARHRRVQAARDRLGRDPPGGTSVDLVRPLPFRIEQPLGHRAGPDRRGRHRPGPVRPHERFRLPRRFGRGHRGHRRGDPNRLPFAGDASTFALTVTK</sequence>
<evidence type="ECO:0000313" key="4">
    <source>
        <dbReference type="Proteomes" id="UP000038045"/>
    </source>
</evidence>
<feature type="compositionally biased region" description="Basic residues" evidence="2">
    <location>
        <begin position="122"/>
        <end position="149"/>
    </location>
</feature>
<reference evidence="5" key="1">
    <citation type="submission" date="2017-02" db="UniProtKB">
        <authorList>
            <consortium name="WormBaseParasite"/>
        </authorList>
    </citation>
    <scope>IDENTIFICATION</scope>
</reference>
<feature type="domain" description="ABC transporter" evidence="3">
    <location>
        <begin position="24"/>
        <end position="62"/>
    </location>
</feature>
<dbReference type="Proteomes" id="UP000038045">
    <property type="component" value="Unplaced"/>
</dbReference>
<dbReference type="GO" id="GO:0016887">
    <property type="term" value="F:ATP hydrolysis activity"/>
    <property type="evidence" value="ECO:0007669"/>
    <property type="project" value="InterPro"/>
</dbReference>
<protein>
    <submittedName>
        <fullName evidence="5">ABC transporter domain-containing protein</fullName>
    </submittedName>
</protein>
<keyword evidence="1" id="KW-0813">Transport</keyword>
<feature type="compositionally biased region" description="Basic and acidic residues" evidence="2">
    <location>
        <begin position="303"/>
        <end position="323"/>
    </location>
</feature>
<feature type="region of interest" description="Disordered" evidence="2">
    <location>
        <begin position="55"/>
        <end position="497"/>
    </location>
</feature>
<dbReference type="PANTHER" id="PTHR43023:SF3">
    <property type="entry name" value="PROTEIN TRIGALACTOSYLDIACYLGLYCEROL 3, CHLOROPLASTIC"/>
    <property type="match status" value="1"/>
</dbReference>
<feature type="compositionally biased region" description="Basic residues" evidence="2">
    <location>
        <begin position="475"/>
        <end position="487"/>
    </location>
</feature>
<proteinExistence type="predicted"/>
<name>A0A0N5A2D5_PARTI</name>
<feature type="compositionally biased region" description="Basic residues" evidence="2">
    <location>
        <begin position="409"/>
        <end position="420"/>
    </location>
</feature>
<evidence type="ECO:0000256" key="1">
    <source>
        <dbReference type="ARBA" id="ARBA00022448"/>
    </source>
</evidence>
<feature type="compositionally biased region" description="Basic and acidic residues" evidence="2">
    <location>
        <begin position="218"/>
        <end position="238"/>
    </location>
</feature>
<dbReference type="WBParaSite" id="PTRK_0001578800.1">
    <property type="protein sequence ID" value="PTRK_0001578800.1"/>
    <property type="gene ID" value="PTRK_0001578800"/>
</dbReference>
<dbReference type="SUPFAM" id="SSF52540">
    <property type="entry name" value="P-loop containing nucleoside triphosphate hydrolases"/>
    <property type="match status" value="2"/>
</dbReference>
<evidence type="ECO:0000256" key="2">
    <source>
        <dbReference type="SAM" id="MobiDB-lite"/>
    </source>
</evidence>
<dbReference type="AlphaFoldDB" id="A0A0N5A2D5"/>
<dbReference type="Pfam" id="PF00005">
    <property type="entry name" value="ABC_tran"/>
    <property type="match status" value="1"/>
</dbReference>
<keyword evidence="4" id="KW-1185">Reference proteome</keyword>
<organism evidence="4 5">
    <name type="scientific">Parastrongyloides trichosuri</name>
    <name type="common">Possum-specific nematode worm</name>
    <dbReference type="NCBI Taxonomy" id="131310"/>
    <lineage>
        <taxon>Eukaryota</taxon>
        <taxon>Metazoa</taxon>
        <taxon>Ecdysozoa</taxon>
        <taxon>Nematoda</taxon>
        <taxon>Chromadorea</taxon>
        <taxon>Rhabditida</taxon>
        <taxon>Tylenchina</taxon>
        <taxon>Panagrolaimomorpha</taxon>
        <taxon>Strongyloidoidea</taxon>
        <taxon>Strongyloididae</taxon>
        <taxon>Parastrongyloides</taxon>
    </lineage>
</organism>
<feature type="compositionally biased region" description="Gly residues" evidence="2">
    <location>
        <begin position="166"/>
        <end position="177"/>
    </location>
</feature>
<dbReference type="InterPro" id="IPR027417">
    <property type="entry name" value="P-loop_NTPase"/>
</dbReference>
<evidence type="ECO:0000313" key="5">
    <source>
        <dbReference type="WBParaSite" id="PTRK_0001578800.1"/>
    </source>
</evidence>
<evidence type="ECO:0000259" key="3">
    <source>
        <dbReference type="Pfam" id="PF00005"/>
    </source>
</evidence>
<dbReference type="GO" id="GO:0005524">
    <property type="term" value="F:ATP binding"/>
    <property type="evidence" value="ECO:0007669"/>
    <property type="project" value="InterPro"/>
</dbReference>
<dbReference type="InterPro" id="IPR003439">
    <property type="entry name" value="ABC_transporter-like_ATP-bd"/>
</dbReference>
<accession>A0A0N5A2D5</accession>
<dbReference type="PANTHER" id="PTHR43023">
    <property type="entry name" value="PROTEIN TRIGALACTOSYLDIACYLGLYCEROL 3, CHLOROPLASTIC"/>
    <property type="match status" value="1"/>
</dbReference>